<organism evidence="1 2">
    <name type="scientific">Pisolithus microcarpus 441</name>
    <dbReference type="NCBI Taxonomy" id="765257"/>
    <lineage>
        <taxon>Eukaryota</taxon>
        <taxon>Fungi</taxon>
        <taxon>Dikarya</taxon>
        <taxon>Basidiomycota</taxon>
        <taxon>Agaricomycotina</taxon>
        <taxon>Agaricomycetes</taxon>
        <taxon>Agaricomycetidae</taxon>
        <taxon>Boletales</taxon>
        <taxon>Sclerodermatineae</taxon>
        <taxon>Pisolithaceae</taxon>
        <taxon>Pisolithus</taxon>
    </lineage>
</organism>
<reference evidence="1 2" key="1">
    <citation type="submission" date="2014-04" db="EMBL/GenBank/DDBJ databases">
        <authorList>
            <consortium name="DOE Joint Genome Institute"/>
            <person name="Kuo A."/>
            <person name="Kohler A."/>
            <person name="Costa M.D."/>
            <person name="Nagy L.G."/>
            <person name="Floudas D."/>
            <person name="Copeland A."/>
            <person name="Barry K.W."/>
            <person name="Cichocki N."/>
            <person name="Veneault-Fourrey C."/>
            <person name="LaButti K."/>
            <person name="Lindquist E.A."/>
            <person name="Lipzen A."/>
            <person name="Lundell T."/>
            <person name="Morin E."/>
            <person name="Murat C."/>
            <person name="Sun H."/>
            <person name="Tunlid A."/>
            <person name="Henrissat B."/>
            <person name="Grigoriev I.V."/>
            <person name="Hibbett D.S."/>
            <person name="Martin F."/>
            <person name="Nordberg H.P."/>
            <person name="Cantor M.N."/>
            <person name="Hua S.X."/>
        </authorList>
    </citation>
    <scope>NUCLEOTIDE SEQUENCE [LARGE SCALE GENOMIC DNA]</scope>
    <source>
        <strain evidence="1 2">441</strain>
    </source>
</reference>
<dbReference type="AlphaFoldDB" id="A0A0C9YIV3"/>
<sequence length="58" mass="6615">MQTHERPSYMKKFISTRSTSSTNIKDIHIPEIPQLTDSLPDGVLLDVLDIPHAREVLE</sequence>
<evidence type="ECO:0000313" key="2">
    <source>
        <dbReference type="Proteomes" id="UP000054018"/>
    </source>
</evidence>
<dbReference type="EMBL" id="KN833852">
    <property type="protein sequence ID" value="KIK16596.1"/>
    <property type="molecule type" value="Genomic_DNA"/>
</dbReference>
<reference evidence="2" key="2">
    <citation type="submission" date="2015-01" db="EMBL/GenBank/DDBJ databases">
        <title>Evolutionary Origins and Diversification of the Mycorrhizal Mutualists.</title>
        <authorList>
            <consortium name="DOE Joint Genome Institute"/>
            <consortium name="Mycorrhizal Genomics Consortium"/>
            <person name="Kohler A."/>
            <person name="Kuo A."/>
            <person name="Nagy L.G."/>
            <person name="Floudas D."/>
            <person name="Copeland A."/>
            <person name="Barry K.W."/>
            <person name="Cichocki N."/>
            <person name="Veneault-Fourrey C."/>
            <person name="LaButti K."/>
            <person name="Lindquist E.A."/>
            <person name="Lipzen A."/>
            <person name="Lundell T."/>
            <person name="Morin E."/>
            <person name="Murat C."/>
            <person name="Riley R."/>
            <person name="Ohm R."/>
            <person name="Sun H."/>
            <person name="Tunlid A."/>
            <person name="Henrissat B."/>
            <person name="Grigoriev I.V."/>
            <person name="Hibbett D.S."/>
            <person name="Martin F."/>
        </authorList>
    </citation>
    <scope>NUCLEOTIDE SEQUENCE [LARGE SCALE GENOMIC DNA]</scope>
    <source>
        <strain evidence="2">441</strain>
    </source>
</reference>
<name>A0A0C9YIV3_9AGAM</name>
<gene>
    <name evidence="1" type="ORF">PISMIDRAFT_15718</name>
</gene>
<dbReference type="Proteomes" id="UP000054018">
    <property type="component" value="Unassembled WGS sequence"/>
</dbReference>
<evidence type="ECO:0000313" key="1">
    <source>
        <dbReference type="EMBL" id="KIK16596.1"/>
    </source>
</evidence>
<dbReference type="HOGENOM" id="CLU_2979966_0_0_1"/>
<keyword evidence="2" id="KW-1185">Reference proteome</keyword>
<protein>
    <submittedName>
        <fullName evidence="1">Uncharacterized protein</fullName>
    </submittedName>
</protein>
<proteinExistence type="predicted"/>
<accession>A0A0C9YIV3</accession>